<protein>
    <submittedName>
        <fullName evidence="1">Uncharacterized protein</fullName>
    </submittedName>
</protein>
<evidence type="ECO:0000313" key="1">
    <source>
        <dbReference type="EMBL" id="WMV49901.1"/>
    </source>
</evidence>
<dbReference type="EMBL" id="CP133621">
    <property type="protein sequence ID" value="WMV49901.1"/>
    <property type="molecule type" value="Genomic_DNA"/>
</dbReference>
<sequence>MIWQVNHLFTVWGFMTLDSMSSSHGLCRLIAYSHHMEMLNGKFTFDDLNLVL</sequence>
<proteinExistence type="predicted"/>
<gene>
    <name evidence="1" type="ORF">MTR67_043286</name>
</gene>
<organism evidence="1 2">
    <name type="scientific">Solanum verrucosum</name>
    <dbReference type="NCBI Taxonomy" id="315347"/>
    <lineage>
        <taxon>Eukaryota</taxon>
        <taxon>Viridiplantae</taxon>
        <taxon>Streptophyta</taxon>
        <taxon>Embryophyta</taxon>
        <taxon>Tracheophyta</taxon>
        <taxon>Spermatophyta</taxon>
        <taxon>Magnoliopsida</taxon>
        <taxon>eudicotyledons</taxon>
        <taxon>Gunneridae</taxon>
        <taxon>Pentapetalae</taxon>
        <taxon>asterids</taxon>
        <taxon>lamiids</taxon>
        <taxon>Solanales</taxon>
        <taxon>Solanaceae</taxon>
        <taxon>Solanoideae</taxon>
        <taxon>Solaneae</taxon>
        <taxon>Solanum</taxon>
    </lineage>
</organism>
<dbReference type="AlphaFoldDB" id="A0AAF0URP1"/>
<name>A0AAF0URP1_SOLVR</name>
<reference evidence="1" key="1">
    <citation type="submission" date="2023-08" db="EMBL/GenBank/DDBJ databases">
        <title>A de novo genome assembly of Solanum verrucosum Schlechtendal, a Mexican diploid species geographically isolated from the other diploid A-genome species in potato relatives.</title>
        <authorList>
            <person name="Hosaka K."/>
        </authorList>
    </citation>
    <scope>NUCLEOTIDE SEQUENCE</scope>
    <source>
        <tissue evidence="1">Young leaves</tissue>
    </source>
</reference>
<dbReference type="Proteomes" id="UP001234989">
    <property type="component" value="Chromosome 10"/>
</dbReference>
<accession>A0AAF0URP1</accession>
<keyword evidence="2" id="KW-1185">Reference proteome</keyword>
<evidence type="ECO:0000313" key="2">
    <source>
        <dbReference type="Proteomes" id="UP001234989"/>
    </source>
</evidence>